<dbReference type="Gene3D" id="3.40.720.10">
    <property type="entry name" value="Alkaline Phosphatase, subunit A"/>
    <property type="match status" value="1"/>
</dbReference>
<dbReference type="SUPFAM" id="SSF53649">
    <property type="entry name" value="Alkaline phosphatase-like"/>
    <property type="match status" value="1"/>
</dbReference>
<comment type="caution">
    <text evidence="8">The sequence shown here is derived from an EMBL/GenBank/DDBJ whole genome shotgun (WGS) entry which is preliminary data.</text>
</comment>
<keyword evidence="8" id="KW-0378">Hydrolase</keyword>
<reference evidence="8 9" key="1">
    <citation type="journal article" date="2019" name="Nat. Med.">
        <title>A library of human gut bacterial isolates paired with longitudinal multiomics data enables mechanistic microbiome research.</title>
        <authorList>
            <person name="Poyet M."/>
            <person name="Groussin M."/>
            <person name="Gibbons S.M."/>
            <person name="Avila-Pacheco J."/>
            <person name="Jiang X."/>
            <person name="Kearney S.M."/>
            <person name="Perrotta A.R."/>
            <person name="Berdy B."/>
            <person name="Zhao S."/>
            <person name="Lieberman T.D."/>
            <person name="Swanson P.K."/>
            <person name="Smith M."/>
            <person name="Roesemann S."/>
            <person name="Alexander J.E."/>
            <person name="Rich S.A."/>
            <person name="Livny J."/>
            <person name="Vlamakis H."/>
            <person name="Clish C."/>
            <person name="Bullock K."/>
            <person name="Deik A."/>
            <person name="Scott J."/>
            <person name="Pierce K.A."/>
            <person name="Xavier R.J."/>
            <person name="Alm E.J."/>
        </authorList>
    </citation>
    <scope>NUCLEOTIDE SEQUENCE [LARGE SCALE GENOMIC DNA]</scope>
    <source>
        <strain evidence="8 9">BIOML-A198</strain>
    </source>
</reference>
<dbReference type="PANTHER" id="PTHR47371">
    <property type="entry name" value="LIPOTEICHOIC ACID SYNTHASE"/>
    <property type="match status" value="1"/>
</dbReference>
<dbReference type="InterPro" id="IPR050448">
    <property type="entry name" value="OpgB/LTA_synthase_biosynth"/>
</dbReference>
<dbReference type="PANTHER" id="PTHR47371:SF3">
    <property type="entry name" value="PHOSPHOGLYCEROL TRANSFERASE I"/>
    <property type="match status" value="1"/>
</dbReference>
<dbReference type="InterPro" id="IPR017850">
    <property type="entry name" value="Alkaline_phosphatase_core_sf"/>
</dbReference>
<dbReference type="InterPro" id="IPR000917">
    <property type="entry name" value="Sulfatase_N"/>
</dbReference>
<sequence length="736" mass="83698">MKEFMKKYFYNFYFICIISSFVLNFLIESFSRHSVGAAFHYLIESPVVFAYNSAIILLTLSLVLLVRRKIALFALISIIWLAGGITNGIVLNNRVTPFTANELKLISSTFDILQKYFTKFQMGLIVVGIALAVIGIIVTFFFAPKSKEKVNYKKNLSIFAIGIATFTFITTSAIKSEVIATYFGNIAFAYLDYGFPYCFSNTLLNTGIKRPLTYNEEKVKEIFNSLNVDTNDNEFDDSSLTVSTDNNLQVTQKQAPNIIMLQLESFFDPTYMKDLEFSSDPVPNFRKLKEQFSSGFLSVPSIGAGTANTEFETISGMNLEYFGPGEYPYKTILRKTTAESIPYDLKQIGYTTHAIHNNKGTFYTRQKVFKMLGFDTFTSIEYMNIEETTPLGWAKDKYLTQSIVDALNATENQDYIYTISVQGHGDYPDTPVENHSTITLSGLDDPARLTSFEYFVNEIHEMDQFIGELINALSMIPEDTVLVMYGDHLPTLDITDEELSNGDIFQTEYVIWNNFNLPKEDADIEAYQLGAHVLNQLDIHTGTLVNYHQQFQDSEDYQDNLKLLQYDMLYGDQYIYDGINPFEPTKMQMGVKDIIITNVYNDEEGNLIVQGQNFTDYSRVRINKTAYDTTYVDPETLIVPNYTMDESESFYIQQVTVTNHVLSTSEKFKIGLEEEQSEHFEQGYTEGYSAGVQAALEVLGYDINNLQLDGISIESILMPQQTDETQPTDTTTEDVQ</sequence>
<keyword evidence="5" id="KW-1133">Transmembrane helix</keyword>
<dbReference type="GO" id="GO:0005886">
    <property type="term" value="C:plasma membrane"/>
    <property type="evidence" value="ECO:0007669"/>
    <property type="project" value="UniProtKB-SubCell"/>
</dbReference>
<dbReference type="OrthoDB" id="243547at2"/>
<evidence type="ECO:0000256" key="1">
    <source>
        <dbReference type="ARBA" id="ARBA00004651"/>
    </source>
</evidence>
<keyword evidence="3" id="KW-1003">Cell membrane</keyword>
<gene>
    <name evidence="8" type="ORF">GMA92_08500</name>
</gene>
<dbReference type="CDD" id="cd16015">
    <property type="entry name" value="LTA_synthase"/>
    <property type="match status" value="1"/>
</dbReference>
<dbReference type="Proteomes" id="UP000487649">
    <property type="component" value="Unassembled WGS sequence"/>
</dbReference>
<evidence type="ECO:0000259" key="7">
    <source>
        <dbReference type="Pfam" id="PF00884"/>
    </source>
</evidence>
<dbReference type="GeneID" id="60059307"/>
<evidence type="ECO:0000256" key="5">
    <source>
        <dbReference type="ARBA" id="ARBA00022989"/>
    </source>
</evidence>
<dbReference type="RefSeq" id="WP_006783603.1">
    <property type="nucleotide sequence ID" value="NZ_CABJBH010000003.1"/>
</dbReference>
<dbReference type="Pfam" id="PF00884">
    <property type="entry name" value="Sulfatase"/>
    <property type="match status" value="1"/>
</dbReference>
<proteinExistence type="predicted"/>
<evidence type="ECO:0000256" key="4">
    <source>
        <dbReference type="ARBA" id="ARBA00022692"/>
    </source>
</evidence>
<evidence type="ECO:0000256" key="6">
    <source>
        <dbReference type="ARBA" id="ARBA00023136"/>
    </source>
</evidence>
<comment type="subcellular location">
    <subcellularLocation>
        <location evidence="1">Cell membrane</location>
        <topology evidence="1">Multi-pass membrane protein</topology>
    </subcellularLocation>
</comment>
<keyword evidence="4" id="KW-0812">Transmembrane</keyword>
<evidence type="ECO:0000313" key="8">
    <source>
        <dbReference type="EMBL" id="MTK21460.1"/>
    </source>
</evidence>
<evidence type="ECO:0000256" key="2">
    <source>
        <dbReference type="ARBA" id="ARBA00004936"/>
    </source>
</evidence>
<keyword evidence="6" id="KW-0472">Membrane</keyword>
<protein>
    <submittedName>
        <fullName evidence="8">Sulfatase-like hydrolase/transferase</fullName>
    </submittedName>
</protein>
<evidence type="ECO:0000256" key="3">
    <source>
        <dbReference type="ARBA" id="ARBA00022475"/>
    </source>
</evidence>
<accession>A0A173RTE2</accession>
<evidence type="ECO:0000313" key="9">
    <source>
        <dbReference type="Proteomes" id="UP000487649"/>
    </source>
</evidence>
<dbReference type="EMBL" id="WMQE01000017">
    <property type="protein sequence ID" value="MTK21460.1"/>
    <property type="molecule type" value="Genomic_DNA"/>
</dbReference>
<comment type="pathway">
    <text evidence="2">Cell wall biogenesis; lipoteichoic acid biosynthesis.</text>
</comment>
<feature type="domain" description="Sulfatase N-terminal" evidence="7">
    <location>
        <begin position="256"/>
        <end position="536"/>
    </location>
</feature>
<name>A0A173RTE2_9FIRM</name>
<dbReference type="AlphaFoldDB" id="A0A173RTE2"/>
<organism evidence="8 9">
    <name type="scientific">Turicibacter sanguinis</name>
    <dbReference type="NCBI Taxonomy" id="154288"/>
    <lineage>
        <taxon>Bacteria</taxon>
        <taxon>Bacillati</taxon>
        <taxon>Bacillota</taxon>
        <taxon>Erysipelotrichia</taxon>
        <taxon>Erysipelotrichales</taxon>
        <taxon>Turicibacteraceae</taxon>
        <taxon>Turicibacter</taxon>
    </lineage>
</organism>
<dbReference type="GO" id="GO:0016787">
    <property type="term" value="F:hydrolase activity"/>
    <property type="evidence" value="ECO:0007669"/>
    <property type="project" value="UniProtKB-KW"/>
</dbReference>